<feature type="domain" description="EamA" evidence="7">
    <location>
        <begin position="18"/>
        <end position="156"/>
    </location>
</feature>
<evidence type="ECO:0000259" key="7">
    <source>
        <dbReference type="Pfam" id="PF00892"/>
    </source>
</evidence>
<feature type="transmembrane region" description="Helical" evidence="6">
    <location>
        <begin position="309"/>
        <end position="327"/>
    </location>
</feature>
<protein>
    <recommendedName>
        <fullName evidence="6">WAT1-related protein</fullName>
    </recommendedName>
</protein>
<dbReference type="PANTHER" id="PTHR31218">
    <property type="entry name" value="WAT1-RELATED PROTEIN"/>
    <property type="match status" value="1"/>
</dbReference>
<evidence type="ECO:0000313" key="9">
    <source>
        <dbReference type="Proteomes" id="UP000326396"/>
    </source>
</evidence>
<keyword evidence="4 6" id="KW-1133">Transmembrane helix</keyword>
<proteinExistence type="inferred from homology"/>
<dbReference type="GO" id="GO:0022857">
    <property type="term" value="F:transmembrane transporter activity"/>
    <property type="evidence" value="ECO:0007669"/>
    <property type="project" value="InterPro"/>
</dbReference>
<feature type="transmembrane region" description="Helical" evidence="6">
    <location>
        <begin position="12"/>
        <end position="32"/>
    </location>
</feature>
<keyword evidence="5 6" id="KW-0472">Membrane</keyword>
<evidence type="ECO:0000256" key="2">
    <source>
        <dbReference type="ARBA" id="ARBA00007635"/>
    </source>
</evidence>
<dbReference type="GO" id="GO:0016020">
    <property type="term" value="C:membrane"/>
    <property type="evidence" value="ECO:0007669"/>
    <property type="project" value="UniProtKB-SubCell"/>
</dbReference>
<feature type="domain" description="EamA" evidence="7">
    <location>
        <begin position="188"/>
        <end position="323"/>
    </location>
</feature>
<feature type="transmembrane region" description="Helical" evidence="6">
    <location>
        <begin position="44"/>
        <end position="67"/>
    </location>
</feature>
<reference evidence="8 9" key="1">
    <citation type="submission" date="2019-05" db="EMBL/GenBank/DDBJ databases">
        <title>Mikania micrantha, genome provides insights into the molecular mechanism of rapid growth.</title>
        <authorList>
            <person name="Liu B."/>
        </authorList>
    </citation>
    <scope>NUCLEOTIDE SEQUENCE [LARGE SCALE GENOMIC DNA]</scope>
    <source>
        <strain evidence="8">NLD-2019</strain>
        <tissue evidence="8">Leaf</tissue>
    </source>
</reference>
<evidence type="ECO:0000313" key="8">
    <source>
        <dbReference type="EMBL" id="KAD2080485.1"/>
    </source>
</evidence>
<dbReference type="InterPro" id="IPR000620">
    <property type="entry name" value="EamA_dom"/>
</dbReference>
<comment type="similarity">
    <text evidence="2 6">Belongs to the drug/metabolite transporter (DMT) superfamily. Plant drug/metabolite exporter (P-DME) (TC 2.A.7.4) family.</text>
</comment>
<evidence type="ECO:0000256" key="3">
    <source>
        <dbReference type="ARBA" id="ARBA00022692"/>
    </source>
</evidence>
<feature type="transmembrane region" description="Helical" evidence="6">
    <location>
        <begin position="218"/>
        <end position="239"/>
    </location>
</feature>
<comment type="caution">
    <text evidence="8">The sequence shown here is derived from an EMBL/GenBank/DDBJ whole genome shotgun (WGS) entry which is preliminary data.</text>
</comment>
<feature type="transmembrane region" description="Helical" evidence="6">
    <location>
        <begin position="282"/>
        <end position="303"/>
    </location>
</feature>
<sequence length="362" mass="40024">MRRTDAWSWMDDVLPIVAMLILTCSDMAVLTIVKAAMNDGMSSFVYVIYHNALGTLVLLPFFILHILRKVDRPRLTFHILFRFFILGLLGICLFQVLWYLGVSYSSPTMASAILNLFPGITFLITVCFRMEKIDIKSSSSVAKLLGTMMAISGAMVFTFYQGPEIFRSILTLNASNQTFLSQPPKWIFGSLIIVISGTFGCLWSVLHTKTAREYPDQQTIVFFYCLFGTIQCIAFSPFIERNRSAWVLRPGTGVIAVVLGGVYSTVARISVLTWCLRKKGPIFASMFTPLSIVVAAIMGVTFLGDSLHLGSVIGTVLIAVGLYSAIWGDAKEKNKIIVVMGHNVDVSDEPESSDQTAHLLSP</sequence>
<name>A0A5N6LJD1_9ASTR</name>
<dbReference type="AlphaFoldDB" id="A0A5N6LJD1"/>
<feature type="transmembrane region" description="Helical" evidence="6">
    <location>
        <begin position="79"/>
        <end position="102"/>
    </location>
</feature>
<comment type="subcellular location">
    <subcellularLocation>
        <location evidence="1 6">Membrane</location>
        <topology evidence="1 6">Multi-pass membrane protein</topology>
    </subcellularLocation>
</comment>
<organism evidence="8 9">
    <name type="scientific">Mikania micrantha</name>
    <name type="common">bitter vine</name>
    <dbReference type="NCBI Taxonomy" id="192012"/>
    <lineage>
        <taxon>Eukaryota</taxon>
        <taxon>Viridiplantae</taxon>
        <taxon>Streptophyta</taxon>
        <taxon>Embryophyta</taxon>
        <taxon>Tracheophyta</taxon>
        <taxon>Spermatophyta</taxon>
        <taxon>Magnoliopsida</taxon>
        <taxon>eudicotyledons</taxon>
        <taxon>Gunneridae</taxon>
        <taxon>Pentapetalae</taxon>
        <taxon>asterids</taxon>
        <taxon>campanulids</taxon>
        <taxon>Asterales</taxon>
        <taxon>Asteraceae</taxon>
        <taxon>Asteroideae</taxon>
        <taxon>Heliantheae alliance</taxon>
        <taxon>Eupatorieae</taxon>
        <taxon>Mikania</taxon>
    </lineage>
</organism>
<evidence type="ECO:0000256" key="1">
    <source>
        <dbReference type="ARBA" id="ARBA00004141"/>
    </source>
</evidence>
<dbReference type="InterPro" id="IPR037185">
    <property type="entry name" value="EmrE-like"/>
</dbReference>
<feature type="transmembrane region" description="Helical" evidence="6">
    <location>
        <begin position="108"/>
        <end position="128"/>
    </location>
</feature>
<keyword evidence="9" id="KW-1185">Reference proteome</keyword>
<dbReference type="InterPro" id="IPR030184">
    <property type="entry name" value="WAT1-related"/>
</dbReference>
<accession>A0A5N6LJD1</accession>
<dbReference type="Pfam" id="PF00892">
    <property type="entry name" value="EamA"/>
    <property type="match status" value="2"/>
</dbReference>
<dbReference type="SUPFAM" id="SSF103481">
    <property type="entry name" value="Multidrug resistance efflux transporter EmrE"/>
    <property type="match status" value="2"/>
</dbReference>
<feature type="transmembrane region" description="Helical" evidence="6">
    <location>
        <begin position="251"/>
        <end position="275"/>
    </location>
</feature>
<keyword evidence="3 6" id="KW-0812">Transmembrane</keyword>
<dbReference type="Proteomes" id="UP000326396">
    <property type="component" value="Unassembled WGS sequence"/>
</dbReference>
<gene>
    <name evidence="8" type="ORF">E3N88_41872</name>
</gene>
<evidence type="ECO:0000256" key="4">
    <source>
        <dbReference type="ARBA" id="ARBA00022989"/>
    </source>
</evidence>
<feature type="transmembrane region" description="Helical" evidence="6">
    <location>
        <begin position="186"/>
        <end position="206"/>
    </location>
</feature>
<evidence type="ECO:0000256" key="5">
    <source>
        <dbReference type="ARBA" id="ARBA00023136"/>
    </source>
</evidence>
<feature type="transmembrane region" description="Helical" evidence="6">
    <location>
        <begin position="140"/>
        <end position="160"/>
    </location>
</feature>
<evidence type="ECO:0000256" key="6">
    <source>
        <dbReference type="RuleBase" id="RU363077"/>
    </source>
</evidence>
<dbReference type="OrthoDB" id="1728340at2759"/>
<dbReference type="EMBL" id="SZYD01000193">
    <property type="protein sequence ID" value="KAD2080485.1"/>
    <property type="molecule type" value="Genomic_DNA"/>
</dbReference>